<dbReference type="HOGENOM" id="CLU_009164_0_0_9"/>
<evidence type="ECO:0000256" key="3">
    <source>
        <dbReference type="ARBA" id="ARBA00022598"/>
    </source>
</evidence>
<evidence type="ECO:0000256" key="5">
    <source>
        <dbReference type="ARBA" id="ARBA00022771"/>
    </source>
</evidence>
<keyword evidence="3" id="KW-0436">Ligase</keyword>
<dbReference type="InterPro" id="IPR036046">
    <property type="entry name" value="Acylphosphatase-like_dom_sf"/>
</dbReference>
<dbReference type="GO" id="GO:0051604">
    <property type="term" value="P:protein maturation"/>
    <property type="evidence" value="ECO:0007669"/>
    <property type="project" value="TreeGrafter"/>
</dbReference>
<dbReference type="EC" id="6.2.-.-" evidence="8"/>
<dbReference type="InterPro" id="IPR055128">
    <property type="entry name" value="HypF_C_2"/>
</dbReference>
<evidence type="ECO:0000256" key="6">
    <source>
        <dbReference type="ARBA" id="ARBA00022833"/>
    </source>
</evidence>
<dbReference type="Pfam" id="PF07503">
    <property type="entry name" value="zf-HYPF"/>
    <property type="match status" value="2"/>
</dbReference>
<dbReference type="Pfam" id="PF22521">
    <property type="entry name" value="HypF_C_2"/>
    <property type="match status" value="1"/>
</dbReference>
<dbReference type="GO" id="GO:0003725">
    <property type="term" value="F:double-stranded RNA binding"/>
    <property type="evidence" value="ECO:0007669"/>
    <property type="project" value="InterPro"/>
</dbReference>
<dbReference type="EMBL" id="CP002330">
    <property type="protein sequence ID" value="ADQ46456.1"/>
    <property type="molecule type" value="Genomic_DNA"/>
</dbReference>
<comment type="similarity">
    <text evidence="2 8">Belongs to the carbamoyltransferase HypF family.</text>
</comment>
<keyword evidence="4" id="KW-0479">Metal-binding</keyword>
<dbReference type="UniPathway" id="UPA00335"/>
<evidence type="ECO:0000256" key="4">
    <source>
        <dbReference type="ARBA" id="ARBA00022723"/>
    </source>
</evidence>
<dbReference type="InterPro" id="IPR004421">
    <property type="entry name" value="Carbamoyltransferase_HypF"/>
</dbReference>
<feature type="domain" description="Acylphosphatase-like" evidence="10">
    <location>
        <begin position="5"/>
        <end position="91"/>
    </location>
</feature>
<dbReference type="Proteomes" id="UP000006835">
    <property type="component" value="Chromosome"/>
</dbReference>
<protein>
    <recommendedName>
        <fullName evidence="8">Carbamoyltransferase</fullName>
        <ecNumber evidence="8">6.2.-.-</ecNumber>
    </recommendedName>
</protein>
<dbReference type="PANTHER" id="PTHR42959">
    <property type="entry name" value="CARBAMOYLTRANSFERASE"/>
    <property type="match status" value="1"/>
</dbReference>
<dbReference type="InterPro" id="IPR043129">
    <property type="entry name" value="ATPase_NBD"/>
</dbReference>
<dbReference type="PROSITE" id="PS51163">
    <property type="entry name" value="YRDC"/>
    <property type="match status" value="1"/>
</dbReference>
<dbReference type="Gene3D" id="3.90.870.50">
    <property type="match status" value="1"/>
</dbReference>
<dbReference type="Pfam" id="PF01300">
    <property type="entry name" value="Sua5_yciO_yrdC"/>
    <property type="match status" value="1"/>
</dbReference>
<evidence type="ECO:0000259" key="11">
    <source>
        <dbReference type="PROSITE" id="PS51163"/>
    </source>
</evidence>
<feature type="active site" evidence="9">
    <location>
        <position position="38"/>
    </location>
</feature>
<evidence type="ECO:0000256" key="7">
    <source>
        <dbReference type="ARBA" id="ARBA00048220"/>
    </source>
</evidence>
<dbReference type="InterPro" id="IPR006070">
    <property type="entry name" value="Sua5-like_dom"/>
</dbReference>
<dbReference type="InterPro" id="IPR001792">
    <property type="entry name" value="Acylphosphatase-like_dom"/>
</dbReference>
<comment type="catalytic activity">
    <reaction evidence="9">
        <text>an acyl phosphate + H2O = a carboxylate + phosphate + H(+)</text>
        <dbReference type="Rhea" id="RHEA:14965"/>
        <dbReference type="ChEBI" id="CHEBI:15377"/>
        <dbReference type="ChEBI" id="CHEBI:15378"/>
        <dbReference type="ChEBI" id="CHEBI:29067"/>
        <dbReference type="ChEBI" id="CHEBI:43474"/>
        <dbReference type="ChEBI" id="CHEBI:59918"/>
        <dbReference type="EC" id="3.6.1.7"/>
    </reaction>
</comment>
<dbReference type="Gene3D" id="3.30.420.40">
    <property type="match status" value="1"/>
</dbReference>
<dbReference type="InterPro" id="IPR011125">
    <property type="entry name" value="Znf_HypF"/>
</dbReference>
<keyword evidence="9" id="KW-0378">Hydrolase</keyword>
<evidence type="ECO:0000256" key="1">
    <source>
        <dbReference type="ARBA" id="ARBA00004711"/>
    </source>
</evidence>
<dbReference type="PIRSF" id="PIRSF006256">
    <property type="entry name" value="CMPcnvr_hdrg_mat"/>
    <property type="match status" value="1"/>
</dbReference>
<comment type="pathway">
    <text evidence="1">Protein modification; [NiFe] hydrogenase maturation.</text>
</comment>
<evidence type="ECO:0000313" key="12">
    <source>
        <dbReference type="EMBL" id="ADQ46456.1"/>
    </source>
</evidence>
<dbReference type="Pfam" id="PF17788">
    <property type="entry name" value="HypF_C"/>
    <property type="match status" value="1"/>
</dbReference>
<feature type="active site" evidence="9">
    <location>
        <position position="20"/>
    </location>
</feature>
<keyword evidence="13" id="KW-1185">Reference proteome</keyword>
<dbReference type="Gene3D" id="3.30.110.120">
    <property type="match status" value="1"/>
</dbReference>
<dbReference type="SUPFAM" id="SSF54975">
    <property type="entry name" value="Acylphosphatase/BLUF domain-like"/>
    <property type="match status" value="1"/>
</dbReference>
<feature type="domain" description="YrdC-like" evidence="11">
    <location>
        <begin position="203"/>
        <end position="387"/>
    </location>
</feature>
<dbReference type="PATRIC" id="fig|632348.3.peg.1693"/>
<dbReference type="SUPFAM" id="SSF53067">
    <property type="entry name" value="Actin-like ATPase domain"/>
    <property type="match status" value="1"/>
</dbReference>
<comment type="catalytic activity">
    <reaction evidence="7">
        <text>C-terminal L-cysteinyl-[HypE protein] + carbamoyl phosphate + ATP + H2O = C-terminal S-carboxamide-L-cysteinyl-[HypE protein] + AMP + phosphate + diphosphate + H(+)</text>
        <dbReference type="Rhea" id="RHEA:55636"/>
        <dbReference type="Rhea" id="RHEA-COMP:14247"/>
        <dbReference type="Rhea" id="RHEA-COMP:14392"/>
        <dbReference type="ChEBI" id="CHEBI:15377"/>
        <dbReference type="ChEBI" id="CHEBI:15378"/>
        <dbReference type="ChEBI" id="CHEBI:30616"/>
        <dbReference type="ChEBI" id="CHEBI:33019"/>
        <dbReference type="ChEBI" id="CHEBI:43474"/>
        <dbReference type="ChEBI" id="CHEBI:58228"/>
        <dbReference type="ChEBI" id="CHEBI:76913"/>
        <dbReference type="ChEBI" id="CHEBI:139126"/>
        <dbReference type="ChEBI" id="CHEBI:456215"/>
    </reaction>
</comment>
<reference key="1">
    <citation type="submission" date="2010-11" db="EMBL/GenBank/DDBJ databases">
        <title>Complete sequence of Caldicellulosiruptor kronotskyensis 2002.</title>
        <authorList>
            <consortium name="US DOE Joint Genome Institute"/>
            <person name="Lucas S."/>
            <person name="Copeland A."/>
            <person name="Lapidus A."/>
            <person name="Cheng J.-F."/>
            <person name="Bruce D."/>
            <person name="Goodwin L."/>
            <person name="Pitluck S."/>
            <person name="Davenport K."/>
            <person name="Detter J.C."/>
            <person name="Han C."/>
            <person name="Tapia R."/>
            <person name="Land M."/>
            <person name="Hauser L."/>
            <person name="Jeffries C."/>
            <person name="Kyrpides N."/>
            <person name="Ivanova N."/>
            <person name="Mikhailova N."/>
            <person name="Blumer-Schuette S.E."/>
            <person name="Kelly R.M."/>
            <person name="Woyke T."/>
        </authorList>
    </citation>
    <scope>NUCLEOTIDE SEQUENCE</scope>
    <source>
        <strain>2002</strain>
    </source>
</reference>
<dbReference type="PANTHER" id="PTHR42959:SF1">
    <property type="entry name" value="CARBAMOYLTRANSFERASE HYPF"/>
    <property type="match status" value="1"/>
</dbReference>
<dbReference type="KEGG" id="ckn:Calkro_1604"/>
<name>E4SFD1_CALK2</name>
<gene>
    <name evidence="12" type="ordered locus">Calkro_1604</name>
</gene>
<dbReference type="InterPro" id="IPR051060">
    <property type="entry name" value="Carbamoyltrans_HypF-like"/>
</dbReference>
<dbReference type="SUPFAM" id="SSF55821">
    <property type="entry name" value="YrdC/RibB"/>
    <property type="match status" value="1"/>
</dbReference>
<keyword evidence="5" id="KW-0863">Zinc-finger</keyword>
<dbReference type="PROSITE" id="PS51160">
    <property type="entry name" value="ACYLPHOSPHATASE_3"/>
    <property type="match status" value="1"/>
</dbReference>
<evidence type="ECO:0000256" key="9">
    <source>
        <dbReference type="PROSITE-ProRule" id="PRU00520"/>
    </source>
</evidence>
<dbReference type="GO" id="GO:0016874">
    <property type="term" value="F:ligase activity"/>
    <property type="evidence" value="ECO:0007669"/>
    <property type="project" value="UniProtKB-UniRule"/>
</dbReference>
<evidence type="ECO:0000259" key="10">
    <source>
        <dbReference type="PROSITE" id="PS51160"/>
    </source>
</evidence>
<dbReference type="GO" id="GO:0016743">
    <property type="term" value="F:carboxyl- or carbamoyltransferase activity"/>
    <property type="evidence" value="ECO:0007669"/>
    <property type="project" value="UniProtKB-UniRule"/>
</dbReference>
<dbReference type="GO" id="GO:0008270">
    <property type="term" value="F:zinc ion binding"/>
    <property type="evidence" value="ECO:0007669"/>
    <property type="project" value="UniProtKB-KW"/>
</dbReference>
<evidence type="ECO:0000256" key="2">
    <source>
        <dbReference type="ARBA" id="ARBA00008097"/>
    </source>
</evidence>
<dbReference type="Pfam" id="PF00708">
    <property type="entry name" value="Acylphosphatase"/>
    <property type="match status" value="1"/>
</dbReference>
<organism evidence="12 13">
    <name type="scientific">Caldicellulosiruptor kronotskyensis (strain DSM 18902 / VKM B-2412 / 2002)</name>
    <dbReference type="NCBI Taxonomy" id="632348"/>
    <lineage>
        <taxon>Bacteria</taxon>
        <taxon>Bacillati</taxon>
        <taxon>Bacillota</taxon>
        <taxon>Bacillota incertae sedis</taxon>
        <taxon>Caldicellulosiruptorales</taxon>
        <taxon>Caldicellulosiruptoraceae</taxon>
        <taxon>Caldicellulosiruptor</taxon>
    </lineage>
</organism>
<accession>E4SFD1</accession>
<dbReference type="NCBIfam" id="TIGR00143">
    <property type="entry name" value="hypF"/>
    <property type="match status" value="1"/>
</dbReference>
<reference evidence="12 13" key="2">
    <citation type="journal article" date="2011" name="J. Bacteriol.">
        <title>Complete genome sequences for the anaerobic, extremely thermophilic plant biomass-degrading bacteria Caldicellulosiruptor hydrothermalis, Caldicellulosiruptor kristjanssonii, Caldicellulosiruptor kronotskyensis, Caldicellulosiruptor owensenis, and Caldicellulosiruptor lactoaceticus.</title>
        <authorList>
            <person name="Blumer-Schuette S.E."/>
            <person name="Ozdemir I."/>
            <person name="Mistry D."/>
            <person name="Lucas S."/>
            <person name="Lapidus A."/>
            <person name="Cheng J.F."/>
            <person name="Goodwin L.A."/>
            <person name="Pitluck S."/>
            <person name="Land M.L."/>
            <person name="Hauser L.J."/>
            <person name="Woyke T."/>
            <person name="Mikhailova N."/>
            <person name="Pati A."/>
            <person name="Kyrpides N.C."/>
            <person name="Ivanova N."/>
            <person name="Detter J.C."/>
            <person name="Walston-Davenport K."/>
            <person name="Han S."/>
            <person name="Adams M.W."/>
            <person name="Kelly R.M."/>
        </authorList>
    </citation>
    <scope>NUCLEOTIDE SEQUENCE [LARGE SCALE GENOMIC DNA]</scope>
    <source>
        <strain evidence="13">DSM 18902 / VKM B-2412 / 2002</strain>
    </source>
</reference>
<evidence type="ECO:0000256" key="8">
    <source>
        <dbReference type="PIRNR" id="PIRNR006256"/>
    </source>
</evidence>
<keyword evidence="6" id="KW-0862">Zinc</keyword>
<evidence type="ECO:0000313" key="13">
    <source>
        <dbReference type="Proteomes" id="UP000006835"/>
    </source>
</evidence>
<dbReference type="GO" id="GO:0003998">
    <property type="term" value="F:acylphosphatase activity"/>
    <property type="evidence" value="ECO:0007669"/>
    <property type="project" value="UniProtKB-EC"/>
</dbReference>
<proteinExistence type="inferred from homology"/>
<dbReference type="InterPro" id="IPR041440">
    <property type="entry name" value="HypF_C"/>
</dbReference>
<dbReference type="AlphaFoldDB" id="E4SFD1"/>
<sequence length="757" mass="87185">MLMKRYRFIFKGLVQGVGFRPFIYSFAKKYELTGFVKNTGEGVLAEFQGDITSEQITHYIITNLPKNAILEKIEFYEIELVVDEKEFCIVESQKNRISTVLPYDLGMCENCKREFYDKSHRHYHNVFISCTDCGPRYTIIEALPYDRENTSMKQFKFCSDCEREYFTPDNRRFNAQSTTCPVCGPRLFLFSFAEKKHIHGEAIELLDFVSQKILEGYIVAIKGIGGFHLVCDPYNETVVKRLFESKRREGKPLALVAQDIEVVKKYCYVNKMEEDIFSSQRCPIILFEKKTEHFSHVNSNLHTLGIMRAYTPILDYILSKTGRDFLIATSANLSGIPMIIDESDAIQKLEGICDYVLYHNRKIVRRCDDSVGFVVKGKFVLTRPGRGFAPLRLKLSLSQFVEKNILALGGHEKATVALKKEDEVIISQYLGDLDTKEYIDFYKSALSDLIFLYNLEYDYIACDFHKNYFTTSIAEDIAIKDNKRIVYVQHHIAHVFSCMLENNLERCIGFAFDGTGLGLDGNIWGSEGFIIDKSDVKRVFHLKYYPLVGGEKSIKEPVRLAYYFAYEIDKSFAEEYFANSNFLSKIVKAARLLNYPLCSSFGRIFDVVGVLLRCGEKNSFEAQIPMVLESIADKTEDGFYDFVMNFEHEIEIDIVYILQQIINDIKRKTDRSLISAKFHNTVAKIVVEVAKRLRENYNKDVVALSGGVFQNKLLLEKTVSMLEKEHFKVYFNSFFPINDGGISAGQIYYTIQLLKNC</sequence>
<dbReference type="InterPro" id="IPR017945">
    <property type="entry name" value="DHBP_synth_RibB-like_a/b_dom"/>
</dbReference>
<dbReference type="Gene3D" id="3.30.420.360">
    <property type="match status" value="1"/>
</dbReference>